<comment type="caution">
    <text evidence="3">The sequence shown here is derived from an EMBL/GenBank/DDBJ whole genome shotgun (WGS) entry which is preliminary data.</text>
</comment>
<feature type="signal peptide" evidence="2">
    <location>
        <begin position="1"/>
        <end position="18"/>
    </location>
</feature>
<evidence type="ECO:0000313" key="3">
    <source>
        <dbReference type="EMBL" id="KAK9939248.1"/>
    </source>
</evidence>
<evidence type="ECO:0000256" key="2">
    <source>
        <dbReference type="SAM" id="SignalP"/>
    </source>
</evidence>
<reference evidence="3 4" key="1">
    <citation type="journal article" date="2023" name="G3 (Bethesda)">
        <title>A chromosome-length genome assembly and annotation of blackberry (Rubus argutus, cv. 'Hillquist').</title>
        <authorList>
            <person name="Bruna T."/>
            <person name="Aryal R."/>
            <person name="Dudchenko O."/>
            <person name="Sargent D.J."/>
            <person name="Mead D."/>
            <person name="Buti M."/>
            <person name="Cavallini A."/>
            <person name="Hytonen T."/>
            <person name="Andres J."/>
            <person name="Pham M."/>
            <person name="Weisz D."/>
            <person name="Mascagni F."/>
            <person name="Usai G."/>
            <person name="Natali L."/>
            <person name="Bassil N."/>
            <person name="Fernandez G.E."/>
            <person name="Lomsadze A."/>
            <person name="Armour M."/>
            <person name="Olukolu B."/>
            <person name="Poorten T."/>
            <person name="Britton C."/>
            <person name="Davik J."/>
            <person name="Ashrafi H."/>
            <person name="Aiden E.L."/>
            <person name="Borodovsky M."/>
            <person name="Worthington M."/>
        </authorList>
    </citation>
    <scope>NUCLEOTIDE SEQUENCE [LARGE SCALE GENOMIC DNA]</scope>
    <source>
        <strain evidence="3">PI 553951</strain>
    </source>
</reference>
<proteinExistence type="predicted"/>
<evidence type="ECO:0000313" key="4">
    <source>
        <dbReference type="Proteomes" id="UP001457282"/>
    </source>
</evidence>
<accession>A0AAW1XR86</accession>
<dbReference type="AlphaFoldDB" id="A0AAW1XR86"/>
<protein>
    <submittedName>
        <fullName evidence="3">Uncharacterized protein</fullName>
    </submittedName>
</protein>
<feature type="region of interest" description="Disordered" evidence="1">
    <location>
        <begin position="17"/>
        <end position="71"/>
    </location>
</feature>
<organism evidence="3 4">
    <name type="scientific">Rubus argutus</name>
    <name type="common">Southern blackberry</name>
    <dbReference type="NCBI Taxonomy" id="59490"/>
    <lineage>
        <taxon>Eukaryota</taxon>
        <taxon>Viridiplantae</taxon>
        <taxon>Streptophyta</taxon>
        <taxon>Embryophyta</taxon>
        <taxon>Tracheophyta</taxon>
        <taxon>Spermatophyta</taxon>
        <taxon>Magnoliopsida</taxon>
        <taxon>eudicotyledons</taxon>
        <taxon>Gunneridae</taxon>
        <taxon>Pentapetalae</taxon>
        <taxon>rosids</taxon>
        <taxon>fabids</taxon>
        <taxon>Rosales</taxon>
        <taxon>Rosaceae</taxon>
        <taxon>Rosoideae</taxon>
        <taxon>Rosoideae incertae sedis</taxon>
        <taxon>Rubus</taxon>
    </lineage>
</organism>
<keyword evidence="4" id="KW-1185">Reference proteome</keyword>
<keyword evidence="2" id="KW-0732">Signal</keyword>
<sequence length="169" mass="17982">MSCPVLSVLINTIASVPAAQKPEASPSPSRRHPQSKPSRCSFPPAPSCSARTSLCPELTRPSSRQGEPVLDPVQPVATLSARPLAIATSFITQPVAIMPPNKLPCHLLRRRFAQSTPSCDAVAVPSSLPSSILSSPYRLPRVLLRRRPAGKAQAAPLSSWSPPHQFVAS</sequence>
<feature type="chain" id="PRO_5043598374" evidence="2">
    <location>
        <begin position="19"/>
        <end position="169"/>
    </location>
</feature>
<name>A0AAW1XR86_RUBAR</name>
<dbReference type="EMBL" id="JBEDUW010000003">
    <property type="protein sequence ID" value="KAK9939248.1"/>
    <property type="molecule type" value="Genomic_DNA"/>
</dbReference>
<evidence type="ECO:0000256" key="1">
    <source>
        <dbReference type="SAM" id="MobiDB-lite"/>
    </source>
</evidence>
<gene>
    <name evidence="3" type="ORF">M0R45_015951</name>
</gene>
<dbReference type="Proteomes" id="UP001457282">
    <property type="component" value="Unassembled WGS sequence"/>
</dbReference>